<keyword evidence="3" id="KW-0479">Metal-binding</keyword>
<dbReference type="InterPro" id="IPR006314">
    <property type="entry name" value="Dyp_peroxidase"/>
</dbReference>
<evidence type="ECO:0000259" key="7">
    <source>
        <dbReference type="Pfam" id="PF20628"/>
    </source>
</evidence>
<evidence type="ECO:0000313" key="8">
    <source>
        <dbReference type="EMBL" id="RMP04896.1"/>
    </source>
</evidence>
<name>A0A3M4AF84_PSEMA</name>
<evidence type="ECO:0000256" key="5">
    <source>
        <dbReference type="ARBA" id="ARBA00023004"/>
    </source>
</evidence>
<feature type="region of interest" description="Disordered" evidence="6">
    <location>
        <begin position="206"/>
        <end position="225"/>
    </location>
</feature>
<dbReference type="PANTHER" id="PTHR30521">
    <property type="entry name" value="DEFERROCHELATASE/PEROXIDASE"/>
    <property type="match status" value="1"/>
</dbReference>
<gene>
    <name evidence="8" type="ORF">ALQ29_04275</name>
</gene>
<evidence type="ECO:0000256" key="1">
    <source>
        <dbReference type="ARBA" id="ARBA00001970"/>
    </source>
</evidence>
<keyword evidence="4" id="KW-0560">Oxidoreductase</keyword>
<comment type="cofactor">
    <cofactor evidence="1">
        <name>heme b</name>
        <dbReference type="ChEBI" id="CHEBI:60344"/>
    </cofactor>
</comment>
<evidence type="ECO:0000313" key="9">
    <source>
        <dbReference type="Proteomes" id="UP000276587"/>
    </source>
</evidence>
<evidence type="ECO:0000256" key="2">
    <source>
        <dbReference type="ARBA" id="ARBA00022559"/>
    </source>
</evidence>
<dbReference type="PROSITE" id="PS51404">
    <property type="entry name" value="DYP_PEROXIDASE"/>
    <property type="match status" value="1"/>
</dbReference>
<dbReference type="GO" id="GO:0004601">
    <property type="term" value="F:peroxidase activity"/>
    <property type="evidence" value="ECO:0007669"/>
    <property type="project" value="UniProtKB-KW"/>
</dbReference>
<dbReference type="EMBL" id="RBQF01000276">
    <property type="protein sequence ID" value="RMP04896.1"/>
    <property type="molecule type" value="Genomic_DNA"/>
</dbReference>
<dbReference type="Pfam" id="PF20628">
    <property type="entry name" value="Dyp_perox_C"/>
    <property type="match status" value="1"/>
</dbReference>
<dbReference type="GO" id="GO:0046872">
    <property type="term" value="F:metal ion binding"/>
    <property type="evidence" value="ECO:0007669"/>
    <property type="project" value="UniProtKB-KW"/>
</dbReference>
<dbReference type="GO" id="GO:0005829">
    <property type="term" value="C:cytosol"/>
    <property type="evidence" value="ECO:0007669"/>
    <property type="project" value="TreeGrafter"/>
</dbReference>
<dbReference type="SUPFAM" id="SSF54909">
    <property type="entry name" value="Dimeric alpha+beta barrel"/>
    <property type="match status" value="1"/>
</dbReference>
<evidence type="ECO:0000256" key="6">
    <source>
        <dbReference type="SAM" id="MobiDB-lite"/>
    </source>
</evidence>
<dbReference type="InterPro" id="IPR011008">
    <property type="entry name" value="Dimeric_a/b-barrel"/>
</dbReference>
<organism evidence="8 9">
    <name type="scientific">Pseudomonas marginalis pv. marginalis</name>
    <dbReference type="NCBI Taxonomy" id="97473"/>
    <lineage>
        <taxon>Bacteria</taxon>
        <taxon>Pseudomonadati</taxon>
        <taxon>Pseudomonadota</taxon>
        <taxon>Gammaproteobacteria</taxon>
        <taxon>Pseudomonadales</taxon>
        <taxon>Pseudomonadaceae</taxon>
        <taxon>Pseudomonas</taxon>
    </lineage>
</organism>
<evidence type="ECO:0000256" key="3">
    <source>
        <dbReference type="ARBA" id="ARBA00022723"/>
    </source>
</evidence>
<feature type="domain" description="Dyp-type peroxidase C-terminal" evidence="7">
    <location>
        <begin position="147"/>
        <end position="295"/>
    </location>
</feature>
<dbReference type="AlphaFoldDB" id="A0A3M4AF84"/>
<dbReference type="InterPro" id="IPR048328">
    <property type="entry name" value="Dyp_perox_C"/>
</dbReference>
<accession>A0A3M4AF84</accession>
<dbReference type="NCBIfam" id="TIGR01413">
    <property type="entry name" value="Dyp_perox_fam"/>
    <property type="match status" value="1"/>
</dbReference>
<keyword evidence="2" id="KW-0575">Peroxidase</keyword>
<evidence type="ECO:0000256" key="4">
    <source>
        <dbReference type="ARBA" id="ARBA00023002"/>
    </source>
</evidence>
<protein>
    <recommendedName>
        <fullName evidence="7">Dyp-type peroxidase C-terminal domain-containing protein</fullName>
    </recommendedName>
</protein>
<reference evidence="8 9" key="1">
    <citation type="submission" date="2018-08" db="EMBL/GenBank/DDBJ databases">
        <title>Recombination of ecologically and evolutionarily significant loci maintains genetic cohesion in the Pseudomonas syringae species complex.</title>
        <authorList>
            <person name="Dillon M."/>
            <person name="Thakur S."/>
            <person name="Almeida R.N.D."/>
            <person name="Weir B.S."/>
            <person name="Guttman D.S."/>
        </authorList>
    </citation>
    <scope>NUCLEOTIDE SEQUENCE [LARGE SCALE GENOMIC DNA]</scope>
    <source>
        <strain evidence="8 9">ICMP 3555</strain>
    </source>
</reference>
<sequence>MQYAQGRSPGKLRGFLEGVHMSQYQPGILAAPVPLQARHLFFAVDSLAAVPAALDALVQWADSAAVIGVGEPLVTALGARIEGLRAFPMVSGPGAHNPSTQQALWVWLHGVDRGELLLRSRAVEKALASAFRLVQMIEGFRYKTGFDLTDYEDGTENPHDDAAVEAALTDSGASFAALQQWQHDLDGFAALPAQERDHIIGRRHGDNEELEDAPESAHTKRTAQESFTPEAFVVRRSMPWAENGQAGLMFLAFGHSFDAFEAQLRRMSGLEDGIVDGLYRISTPLTGGYYWCPPLKDGHLDLSAILPAANL</sequence>
<dbReference type="GO" id="GO:0020037">
    <property type="term" value="F:heme binding"/>
    <property type="evidence" value="ECO:0007669"/>
    <property type="project" value="InterPro"/>
</dbReference>
<keyword evidence="5" id="KW-0408">Iron</keyword>
<comment type="caution">
    <text evidence="8">The sequence shown here is derived from an EMBL/GenBank/DDBJ whole genome shotgun (WGS) entry which is preliminary data.</text>
</comment>
<keyword evidence="9" id="KW-1185">Reference proteome</keyword>
<dbReference type="PANTHER" id="PTHR30521:SF0">
    <property type="entry name" value="DYP-TYPE PEROXIDASE FAMILY PROTEIN"/>
    <property type="match status" value="1"/>
</dbReference>
<proteinExistence type="predicted"/>
<dbReference type="Proteomes" id="UP000276587">
    <property type="component" value="Unassembled WGS sequence"/>
</dbReference>